<protein>
    <submittedName>
        <fullName evidence="2">Uncharacterized protein</fullName>
    </submittedName>
</protein>
<evidence type="ECO:0000313" key="2">
    <source>
        <dbReference type="EMBL" id="MQL53227.1"/>
    </source>
</evidence>
<dbReference type="OrthoDB" id="1809160at2"/>
<name>A0A6N7IUW0_9FIRM</name>
<sequence length="201" mass="21129">MTATFARPVNIHSGRRKEGVYVAGDEIKGHHLEQVLFSLLDYQSRQGADNSDTMLMLGLLNLLGIVSLMNKQAGTGGVSQAGAGGMNPMLQTLLQMMMAGGGQPPAEGTGPGFPMNPALLMSLMNQKPGQGPDPALLLTLLGSMMGPKPSGPPPRPPAPPPGKQEVPVVPVPVRPGSEQKQTPFPRPVTKWGARLESEKKA</sequence>
<comment type="caution">
    <text evidence="2">The sequence shown here is derived from an EMBL/GenBank/DDBJ whole genome shotgun (WGS) entry which is preliminary data.</text>
</comment>
<feature type="region of interest" description="Disordered" evidence="1">
    <location>
        <begin position="141"/>
        <end position="201"/>
    </location>
</feature>
<proteinExistence type="predicted"/>
<evidence type="ECO:0000313" key="3">
    <source>
        <dbReference type="Proteomes" id="UP000441717"/>
    </source>
</evidence>
<gene>
    <name evidence="2" type="ORF">GFC01_13355</name>
</gene>
<reference evidence="2 3" key="1">
    <citation type="submission" date="2019-10" db="EMBL/GenBank/DDBJ databases">
        <title>Comparative genomics of sulfur disproportionating microorganisms.</title>
        <authorList>
            <person name="Ward L.M."/>
            <person name="Bertran E."/>
            <person name="Johnston D."/>
        </authorList>
    </citation>
    <scope>NUCLEOTIDE SEQUENCE [LARGE SCALE GENOMIC DNA]</scope>
    <source>
        <strain evidence="2 3">DSM 14055</strain>
    </source>
</reference>
<dbReference type="Proteomes" id="UP000441717">
    <property type="component" value="Unassembled WGS sequence"/>
</dbReference>
<dbReference type="AlphaFoldDB" id="A0A6N7IUW0"/>
<evidence type="ECO:0000256" key="1">
    <source>
        <dbReference type="SAM" id="MobiDB-lite"/>
    </source>
</evidence>
<feature type="compositionally biased region" description="Pro residues" evidence="1">
    <location>
        <begin position="149"/>
        <end position="162"/>
    </location>
</feature>
<keyword evidence="3" id="KW-1185">Reference proteome</keyword>
<accession>A0A6N7IUW0</accession>
<dbReference type="EMBL" id="WHYR01000042">
    <property type="protein sequence ID" value="MQL53227.1"/>
    <property type="molecule type" value="Genomic_DNA"/>
</dbReference>
<organism evidence="2 3">
    <name type="scientific">Desulfofundulus thermobenzoicus</name>
    <dbReference type="NCBI Taxonomy" id="29376"/>
    <lineage>
        <taxon>Bacteria</taxon>
        <taxon>Bacillati</taxon>
        <taxon>Bacillota</taxon>
        <taxon>Clostridia</taxon>
        <taxon>Eubacteriales</taxon>
        <taxon>Peptococcaceae</taxon>
        <taxon>Desulfofundulus</taxon>
    </lineage>
</organism>
<dbReference type="RefSeq" id="WP_152947706.1">
    <property type="nucleotide sequence ID" value="NZ_WHYR01000042.1"/>
</dbReference>